<sequence>MHSSFLFIFGLLGVIQNVSSVLRAMISDSNDTGNGQETWIFEKLVEQHSLKHQHQFWPQLKQINKKSSSAYDIEDIDIGAN</sequence>
<protein>
    <recommendedName>
        <fullName evidence="4">Secreted protein</fullName>
    </recommendedName>
</protein>
<reference evidence="2 3" key="1">
    <citation type="submission" date="2023-08" db="EMBL/GenBank/DDBJ databases">
        <title>A Necator americanus chromosomal reference genome.</title>
        <authorList>
            <person name="Ilik V."/>
            <person name="Petrzelkova K.J."/>
            <person name="Pardy F."/>
            <person name="Fuh T."/>
            <person name="Niatou-Singa F.S."/>
            <person name="Gouil Q."/>
            <person name="Baker L."/>
            <person name="Ritchie M.E."/>
            <person name="Jex A.R."/>
            <person name="Gazzola D."/>
            <person name="Li H."/>
            <person name="Toshio Fujiwara R."/>
            <person name="Zhan B."/>
            <person name="Aroian R.V."/>
            <person name="Pafco B."/>
            <person name="Schwarz E.M."/>
        </authorList>
    </citation>
    <scope>NUCLEOTIDE SEQUENCE [LARGE SCALE GENOMIC DNA]</scope>
    <source>
        <strain evidence="2 3">Aroian</strain>
        <tissue evidence="2">Whole animal</tissue>
    </source>
</reference>
<dbReference type="EMBL" id="JAVFWL010000004">
    <property type="protein sequence ID" value="KAK6750174.1"/>
    <property type="molecule type" value="Genomic_DNA"/>
</dbReference>
<feature type="chain" id="PRO_5046499257" description="Secreted protein" evidence="1">
    <location>
        <begin position="21"/>
        <end position="81"/>
    </location>
</feature>
<comment type="caution">
    <text evidence="2">The sequence shown here is derived from an EMBL/GenBank/DDBJ whole genome shotgun (WGS) entry which is preliminary data.</text>
</comment>
<keyword evidence="3" id="KW-1185">Reference proteome</keyword>
<dbReference type="Proteomes" id="UP001303046">
    <property type="component" value="Unassembled WGS sequence"/>
</dbReference>
<organism evidence="2 3">
    <name type="scientific">Necator americanus</name>
    <name type="common">Human hookworm</name>
    <dbReference type="NCBI Taxonomy" id="51031"/>
    <lineage>
        <taxon>Eukaryota</taxon>
        <taxon>Metazoa</taxon>
        <taxon>Ecdysozoa</taxon>
        <taxon>Nematoda</taxon>
        <taxon>Chromadorea</taxon>
        <taxon>Rhabditida</taxon>
        <taxon>Rhabditina</taxon>
        <taxon>Rhabditomorpha</taxon>
        <taxon>Strongyloidea</taxon>
        <taxon>Ancylostomatidae</taxon>
        <taxon>Bunostominae</taxon>
        <taxon>Necator</taxon>
    </lineage>
</organism>
<proteinExistence type="predicted"/>
<evidence type="ECO:0000256" key="1">
    <source>
        <dbReference type="SAM" id="SignalP"/>
    </source>
</evidence>
<keyword evidence="1" id="KW-0732">Signal</keyword>
<accession>A0ABR1DIF3</accession>
<evidence type="ECO:0000313" key="2">
    <source>
        <dbReference type="EMBL" id="KAK6750174.1"/>
    </source>
</evidence>
<gene>
    <name evidence="2" type="primary">Necator_chrIV.g15566</name>
    <name evidence="2" type="ORF">RB195_002271</name>
</gene>
<feature type="signal peptide" evidence="1">
    <location>
        <begin position="1"/>
        <end position="20"/>
    </location>
</feature>
<evidence type="ECO:0008006" key="4">
    <source>
        <dbReference type="Google" id="ProtNLM"/>
    </source>
</evidence>
<name>A0ABR1DIF3_NECAM</name>
<evidence type="ECO:0000313" key="3">
    <source>
        <dbReference type="Proteomes" id="UP001303046"/>
    </source>
</evidence>